<dbReference type="Pfam" id="PF18306">
    <property type="entry name" value="LDcluster4"/>
    <property type="match status" value="1"/>
</dbReference>
<dbReference type="STRING" id="321763.SAMN04488692_106107"/>
<dbReference type="InterPro" id="IPR041164">
    <property type="entry name" value="LDcluster4"/>
</dbReference>
<proteinExistence type="predicted"/>
<accession>A0A1G9LM53</accession>
<sequence>MQKRDHLKTENVEYIGVIGAESSIGQKIHHKAEKTGELIGESGGVMICGGKGGVMEAASRGCQKTGGTVIGILPSPDRSDANSYLDYSLTTGMGQARNLMIVTSSKVVIAIAGGTGTLSEIALARKHQKPVILLDSWPLPDIEYDHSTSGFYQFSNPERTVDKAFELC</sequence>
<dbReference type="NCBIfam" id="TIGR00725">
    <property type="entry name" value="TIGR00725 family protein"/>
    <property type="match status" value="1"/>
</dbReference>
<dbReference type="EMBL" id="FNGO01000006">
    <property type="protein sequence ID" value="SDL62924.1"/>
    <property type="molecule type" value="Genomic_DNA"/>
</dbReference>
<dbReference type="Gene3D" id="3.40.50.450">
    <property type="match status" value="1"/>
</dbReference>
<dbReference type="SUPFAM" id="SSF102405">
    <property type="entry name" value="MCP/YpsA-like"/>
    <property type="match status" value="1"/>
</dbReference>
<reference evidence="1 2" key="1">
    <citation type="submission" date="2016-10" db="EMBL/GenBank/DDBJ databases">
        <authorList>
            <person name="de Groot N.N."/>
        </authorList>
    </citation>
    <scope>NUCLEOTIDE SEQUENCE [LARGE SCALE GENOMIC DNA]</scope>
    <source>
        <strain evidence="1 2">SLAS-1</strain>
    </source>
</reference>
<gene>
    <name evidence="1" type="ORF">SAMN04488692_106107</name>
</gene>
<dbReference type="PANTHER" id="PTHR43393:SF3">
    <property type="entry name" value="LYSINE DECARBOXYLASE-LIKE PROTEIN"/>
    <property type="match status" value="1"/>
</dbReference>
<protein>
    <recommendedName>
        <fullName evidence="3">TIGR00725 family protein</fullName>
    </recommendedName>
</protein>
<organism evidence="1 2">
    <name type="scientific">Halarsenatibacter silvermanii</name>
    <dbReference type="NCBI Taxonomy" id="321763"/>
    <lineage>
        <taxon>Bacteria</taxon>
        <taxon>Bacillati</taxon>
        <taxon>Bacillota</taxon>
        <taxon>Clostridia</taxon>
        <taxon>Halanaerobiales</taxon>
        <taxon>Halarsenatibacteraceae</taxon>
        <taxon>Halarsenatibacter</taxon>
    </lineage>
</organism>
<dbReference type="GO" id="GO:0005829">
    <property type="term" value="C:cytosol"/>
    <property type="evidence" value="ECO:0007669"/>
    <property type="project" value="TreeGrafter"/>
</dbReference>
<dbReference type="AlphaFoldDB" id="A0A1G9LM53"/>
<evidence type="ECO:0008006" key="3">
    <source>
        <dbReference type="Google" id="ProtNLM"/>
    </source>
</evidence>
<dbReference type="InterPro" id="IPR052341">
    <property type="entry name" value="LOG_family_nucleotidases"/>
</dbReference>
<evidence type="ECO:0000313" key="2">
    <source>
        <dbReference type="Proteomes" id="UP000199476"/>
    </source>
</evidence>
<dbReference type="InterPro" id="IPR005268">
    <property type="entry name" value="CHP00725"/>
</dbReference>
<dbReference type="RefSeq" id="WP_089759212.1">
    <property type="nucleotide sequence ID" value="NZ_FNGO01000006.1"/>
</dbReference>
<evidence type="ECO:0000313" key="1">
    <source>
        <dbReference type="EMBL" id="SDL62924.1"/>
    </source>
</evidence>
<keyword evidence="2" id="KW-1185">Reference proteome</keyword>
<name>A0A1G9LM53_9FIRM</name>
<dbReference type="Proteomes" id="UP000199476">
    <property type="component" value="Unassembled WGS sequence"/>
</dbReference>
<dbReference type="PANTHER" id="PTHR43393">
    <property type="entry name" value="CYTOKININ RIBOSIDE 5'-MONOPHOSPHATE PHOSPHORIBOHYDROLASE"/>
    <property type="match status" value="1"/>
</dbReference>
<dbReference type="OrthoDB" id="9794907at2"/>